<evidence type="ECO:0000256" key="4">
    <source>
        <dbReference type="PROSITE-ProRule" id="PRU00401"/>
    </source>
</evidence>
<dbReference type="GO" id="GO:0045944">
    <property type="term" value="P:positive regulation of transcription by RNA polymerase II"/>
    <property type="evidence" value="ECO:0007669"/>
    <property type="project" value="TreeGrafter"/>
</dbReference>
<feature type="non-terminal residue" evidence="6">
    <location>
        <position position="1"/>
    </location>
</feature>
<feature type="repeat" description="RPEL" evidence="4">
    <location>
        <begin position="98"/>
        <end position="123"/>
    </location>
</feature>
<organism evidence="6 7">
    <name type="scientific">Umbelopsis vinacea</name>
    <dbReference type="NCBI Taxonomy" id="44442"/>
    <lineage>
        <taxon>Eukaryota</taxon>
        <taxon>Fungi</taxon>
        <taxon>Fungi incertae sedis</taxon>
        <taxon>Mucoromycota</taxon>
        <taxon>Mucoromycotina</taxon>
        <taxon>Umbelopsidomycetes</taxon>
        <taxon>Umbelopsidales</taxon>
        <taxon>Umbelopsidaceae</taxon>
        <taxon>Umbelopsis</taxon>
    </lineage>
</organism>
<evidence type="ECO:0000313" key="7">
    <source>
        <dbReference type="Proteomes" id="UP000612746"/>
    </source>
</evidence>
<feature type="repeat" description="RPEL" evidence="4">
    <location>
        <begin position="10"/>
        <end position="35"/>
    </location>
</feature>
<dbReference type="PROSITE" id="PS51073">
    <property type="entry name" value="RPEL"/>
    <property type="match status" value="3"/>
</dbReference>
<dbReference type="Gene3D" id="6.10.140.2040">
    <property type="match status" value="1"/>
</dbReference>
<accession>A0A8H7Q564</accession>
<keyword evidence="2" id="KW-0677">Repeat</keyword>
<evidence type="ECO:0000256" key="3">
    <source>
        <dbReference type="ARBA" id="ARBA00023242"/>
    </source>
</evidence>
<gene>
    <name evidence="6" type="ORF">INT44_002298</name>
</gene>
<dbReference type="SMART" id="SM00707">
    <property type="entry name" value="RPEL"/>
    <property type="match status" value="3"/>
</dbReference>
<dbReference type="OrthoDB" id="197676at2759"/>
<proteinExistence type="predicted"/>
<comment type="subcellular location">
    <subcellularLocation>
        <location evidence="1">Nucleus</location>
    </subcellularLocation>
</comment>
<evidence type="ECO:0000256" key="2">
    <source>
        <dbReference type="ARBA" id="ARBA00022737"/>
    </source>
</evidence>
<feature type="region of interest" description="Disordered" evidence="5">
    <location>
        <begin position="85"/>
        <end position="133"/>
    </location>
</feature>
<sequence length="133" mass="14977">KSPINSPAAEKLDAFLSHRPDQQELVEKNILKDPKIAPSLQQHREELAKRQIEDALRHKIEARPSKEDLVEHNILKNTTAAPAIQAQQADLQRSRLQNALEHKMQERPQPDELVKQGILPGKSTFGCSESAPQ</sequence>
<dbReference type="AlphaFoldDB" id="A0A8H7Q564"/>
<name>A0A8H7Q564_9FUNG</name>
<evidence type="ECO:0008006" key="8">
    <source>
        <dbReference type="Google" id="ProtNLM"/>
    </source>
</evidence>
<comment type="caution">
    <text evidence="6">The sequence shown here is derived from an EMBL/GenBank/DDBJ whole genome shotgun (WGS) entry which is preliminary data.</text>
</comment>
<evidence type="ECO:0000256" key="5">
    <source>
        <dbReference type="SAM" id="MobiDB-lite"/>
    </source>
</evidence>
<feature type="compositionally biased region" description="Basic and acidic residues" evidence="5">
    <location>
        <begin position="100"/>
        <end position="114"/>
    </location>
</feature>
<dbReference type="InterPro" id="IPR043451">
    <property type="entry name" value="Myocardin-like"/>
</dbReference>
<dbReference type="Proteomes" id="UP000612746">
    <property type="component" value="Unassembled WGS sequence"/>
</dbReference>
<dbReference type="EMBL" id="JAEPRA010000005">
    <property type="protein sequence ID" value="KAG2185505.1"/>
    <property type="molecule type" value="Genomic_DNA"/>
</dbReference>
<keyword evidence="3" id="KW-0539">Nucleus</keyword>
<reference evidence="6" key="1">
    <citation type="submission" date="2020-12" db="EMBL/GenBank/DDBJ databases">
        <title>Metabolic potential, ecology and presence of endohyphal bacteria is reflected in genomic diversity of Mucoromycotina.</title>
        <authorList>
            <person name="Muszewska A."/>
            <person name="Okrasinska A."/>
            <person name="Steczkiewicz K."/>
            <person name="Drgas O."/>
            <person name="Orlowska M."/>
            <person name="Perlinska-Lenart U."/>
            <person name="Aleksandrzak-Piekarczyk T."/>
            <person name="Szatraj K."/>
            <person name="Zielenkiewicz U."/>
            <person name="Pilsyk S."/>
            <person name="Malc E."/>
            <person name="Mieczkowski P."/>
            <person name="Kruszewska J.S."/>
            <person name="Biernat P."/>
            <person name="Pawlowska J."/>
        </authorList>
    </citation>
    <scope>NUCLEOTIDE SEQUENCE</scope>
    <source>
        <strain evidence="6">WA0000051536</strain>
    </source>
</reference>
<evidence type="ECO:0000313" key="6">
    <source>
        <dbReference type="EMBL" id="KAG2185505.1"/>
    </source>
</evidence>
<dbReference type="Pfam" id="PF02755">
    <property type="entry name" value="RPEL"/>
    <property type="match status" value="3"/>
</dbReference>
<dbReference type="InterPro" id="IPR004018">
    <property type="entry name" value="RPEL_repeat"/>
</dbReference>
<dbReference type="PANTHER" id="PTHR22793">
    <property type="entry name" value="MYOCARDIN-RELATED TRANSCRIPTION FACTOR-RELATED"/>
    <property type="match status" value="1"/>
</dbReference>
<dbReference type="PANTHER" id="PTHR22793:SF12">
    <property type="entry name" value="MYOCARDIN-RELATED TRANSCRIPTION FACTOR, ISOFORM H"/>
    <property type="match status" value="1"/>
</dbReference>
<dbReference type="Gene3D" id="6.10.150.10">
    <property type="match status" value="1"/>
</dbReference>
<protein>
    <recommendedName>
        <fullName evidence="8">RPEL repeat protein</fullName>
    </recommendedName>
</protein>
<dbReference type="GO" id="GO:0003713">
    <property type="term" value="F:transcription coactivator activity"/>
    <property type="evidence" value="ECO:0007669"/>
    <property type="project" value="TreeGrafter"/>
</dbReference>
<evidence type="ECO:0000256" key="1">
    <source>
        <dbReference type="ARBA" id="ARBA00004123"/>
    </source>
</evidence>
<keyword evidence="7" id="KW-1185">Reference proteome</keyword>
<feature type="repeat" description="RPEL" evidence="4">
    <location>
        <begin position="54"/>
        <end position="79"/>
    </location>
</feature>
<dbReference type="GO" id="GO:0005634">
    <property type="term" value="C:nucleus"/>
    <property type="evidence" value="ECO:0007669"/>
    <property type="project" value="UniProtKB-SubCell"/>
</dbReference>